<gene>
    <name evidence="1" type="ORF">A3B23_01080</name>
</gene>
<comment type="caution">
    <text evidence="1">The sequence shown here is derived from an EMBL/GenBank/DDBJ whole genome shotgun (WGS) entry which is preliminary data.</text>
</comment>
<proteinExistence type="predicted"/>
<protein>
    <submittedName>
        <fullName evidence="1">Uncharacterized protein</fullName>
    </submittedName>
</protein>
<evidence type="ECO:0000313" key="2">
    <source>
        <dbReference type="Proteomes" id="UP000178744"/>
    </source>
</evidence>
<name>A0A1G1Z4I6_9BACT</name>
<sequence>MDFNVIHGYRVEWDRSQKGIAYGVYHLRYVLERNEMETLFYAASRSPRREAYFENRRRGQFTLHHKGGHNLFLETREDR</sequence>
<evidence type="ECO:0000313" key="1">
    <source>
        <dbReference type="EMBL" id="OGY59535.1"/>
    </source>
</evidence>
<dbReference type="Proteomes" id="UP000178744">
    <property type="component" value="Unassembled WGS sequence"/>
</dbReference>
<organism evidence="1 2">
    <name type="scientific">Candidatus Colwellbacteria bacterium RIFCSPLOWO2_01_FULL_48_10</name>
    <dbReference type="NCBI Taxonomy" id="1797690"/>
    <lineage>
        <taxon>Bacteria</taxon>
        <taxon>Candidatus Colwelliibacteriota</taxon>
    </lineage>
</organism>
<dbReference type="AlphaFoldDB" id="A0A1G1Z4I6"/>
<reference evidence="1 2" key="1">
    <citation type="journal article" date="2016" name="Nat. Commun.">
        <title>Thousands of microbial genomes shed light on interconnected biogeochemical processes in an aquifer system.</title>
        <authorList>
            <person name="Anantharaman K."/>
            <person name="Brown C.T."/>
            <person name="Hug L.A."/>
            <person name="Sharon I."/>
            <person name="Castelle C.J."/>
            <person name="Probst A.J."/>
            <person name="Thomas B.C."/>
            <person name="Singh A."/>
            <person name="Wilkins M.J."/>
            <person name="Karaoz U."/>
            <person name="Brodie E.L."/>
            <person name="Williams K.H."/>
            <person name="Hubbard S.S."/>
            <person name="Banfield J.F."/>
        </authorList>
    </citation>
    <scope>NUCLEOTIDE SEQUENCE [LARGE SCALE GENOMIC DNA]</scope>
</reference>
<accession>A0A1G1Z4I6</accession>
<dbReference type="EMBL" id="MHIY01000023">
    <property type="protein sequence ID" value="OGY59535.1"/>
    <property type="molecule type" value="Genomic_DNA"/>
</dbReference>
<dbReference type="STRING" id="1797690.A3B23_01080"/>